<sequence length="323" mass="38135">MLGNILNPLEISACMPDFEYHPQSTILGFIINHLFSLLPKKIKIYLLINNTTIIEIVYCSKQLYYHKIQNLFMIYGRQNKQIINDRSDLFYAQLLGSSLWHRIIIPTLFATARLLLRSKSKQDEFLNQINPFYFKGFFLSLFFQQKVPSQVTICQDQSGWKLQMAKLPVKQLEVNMGRAELKINWVVLDVRFQDDVKILKVKKIYDSEEFKLIMTQTSSISKHRLHSQSQIIVNPPYSWIGLTRDPLSIFVILTNVFLLIFPFLILLVSYQYAIYKQLNFEIGKGQNSNFMLVWQLYYHFKLHIQESKKMIHLDNPTQPPFIR</sequence>
<evidence type="ECO:0000256" key="1">
    <source>
        <dbReference type="SAM" id="Phobius"/>
    </source>
</evidence>
<name>A0A8S1N8E8_PARPR</name>
<reference evidence="2" key="1">
    <citation type="submission" date="2021-01" db="EMBL/GenBank/DDBJ databases">
        <authorList>
            <consortium name="Genoscope - CEA"/>
            <person name="William W."/>
        </authorList>
    </citation>
    <scope>NUCLEOTIDE SEQUENCE</scope>
</reference>
<evidence type="ECO:0008006" key="4">
    <source>
        <dbReference type="Google" id="ProtNLM"/>
    </source>
</evidence>
<keyword evidence="1" id="KW-0472">Membrane</keyword>
<evidence type="ECO:0000313" key="3">
    <source>
        <dbReference type="Proteomes" id="UP000688137"/>
    </source>
</evidence>
<comment type="caution">
    <text evidence="2">The sequence shown here is derived from an EMBL/GenBank/DDBJ whole genome shotgun (WGS) entry which is preliminary data.</text>
</comment>
<accession>A0A8S1N8E8</accession>
<dbReference type="AlphaFoldDB" id="A0A8S1N8E8"/>
<protein>
    <recommendedName>
        <fullName evidence="4">Transmembrane protein</fullName>
    </recommendedName>
</protein>
<evidence type="ECO:0000313" key="2">
    <source>
        <dbReference type="EMBL" id="CAD8085713.1"/>
    </source>
</evidence>
<keyword evidence="3" id="KW-1185">Reference proteome</keyword>
<proteinExistence type="predicted"/>
<dbReference type="EMBL" id="CAJJDM010000078">
    <property type="protein sequence ID" value="CAD8085713.1"/>
    <property type="molecule type" value="Genomic_DNA"/>
</dbReference>
<gene>
    <name evidence="2" type="ORF">PPRIM_AZ9-3.1.T0750002</name>
</gene>
<organism evidence="2 3">
    <name type="scientific">Paramecium primaurelia</name>
    <dbReference type="NCBI Taxonomy" id="5886"/>
    <lineage>
        <taxon>Eukaryota</taxon>
        <taxon>Sar</taxon>
        <taxon>Alveolata</taxon>
        <taxon>Ciliophora</taxon>
        <taxon>Intramacronucleata</taxon>
        <taxon>Oligohymenophorea</taxon>
        <taxon>Peniculida</taxon>
        <taxon>Parameciidae</taxon>
        <taxon>Paramecium</taxon>
    </lineage>
</organism>
<keyword evidence="1" id="KW-1133">Transmembrane helix</keyword>
<keyword evidence="1" id="KW-0812">Transmembrane</keyword>
<feature type="transmembrane region" description="Helical" evidence="1">
    <location>
        <begin position="247"/>
        <end position="270"/>
    </location>
</feature>
<dbReference type="Proteomes" id="UP000688137">
    <property type="component" value="Unassembled WGS sequence"/>
</dbReference>